<dbReference type="EMBL" id="MFJC01000006">
    <property type="protein sequence ID" value="OGG10034.1"/>
    <property type="molecule type" value="Genomic_DNA"/>
</dbReference>
<feature type="transmembrane region" description="Helical" evidence="6">
    <location>
        <begin position="149"/>
        <end position="167"/>
    </location>
</feature>
<dbReference type="GO" id="GO:0016020">
    <property type="term" value="C:membrane"/>
    <property type="evidence" value="ECO:0007669"/>
    <property type="project" value="UniProtKB-SubCell"/>
</dbReference>
<dbReference type="Pfam" id="PF00892">
    <property type="entry name" value="EamA"/>
    <property type="match status" value="1"/>
</dbReference>
<keyword evidence="4 6" id="KW-1133">Transmembrane helix</keyword>
<feature type="domain" description="EamA" evidence="7">
    <location>
        <begin position="14"/>
        <end position="111"/>
    </location>
</feature>
<feature type="transmembrane region" description="Helical" evidence="6">
    <location>
        <begin position="35"/>
        <end position="58"/>
    </location>
</feature>
<comment type="similarity">
    <text evidence="2">Belongs to the EamA transporter family.</text>
</comment>
<dbReference type="PANTHER" id="PTHR32322">
    <property type="entry name" value="INNER MEMBRANE TRANSPORTER"/>
    <property type="match status" value="1"/>
</dbReference>
<evidence type="ECO:0000313" key="9">
    <source>
        <dbReference type="Proteomes" id="UP000176854"/>
    </source>
</evidence>
<reference evidence="8 9" key="1">
    <citation type="journal article" date="2016" name="Nat. Commun.">
        <title>Thousands of microbial genomes shed light on interconnected biogeochemical processes in an aquifer system.</title>
        <authorList>
            <person name="Anantharaman K."/>
            <person name="Brown C.T."/>
            <person name="Hug L.A."/>
            <person name="Sharon I."/>
            <person name="Castelle C.J."/>
            <person name="Probst A.J."/>
            <person name="Thomas B.C."/>
            <person name="Singh A."/>
            <person name="Wilkins M.J."/>
            <person name="Karaoz U."/>
            <person name="Brodie E.L."/>
            <person name="Williams K.H."/>
            <person name="Hubbard S.S."/>
            <person name="Banfield J.F."/>
        </authorList>
    </citation>
    <scope>NUCLEOTIDE SEQUENCE [LARGE SCALE GENOMIC DNA]</scope>
</reference>
<feature type="transmembrane region" description="Helical" evidence="6">
    <location>
        <begin position="94"/>
        <end position="112"/>
    </location>
</feature>
<name>A0A1F5ZCM5_9BACT</name>
<gene>
    <name evidence="8" type="ORF">A2154_04345</name>
</gene>
<feature type="transmembrane region" description="Helical" evidence="6">
    <location>
        <begin position="9"/>
        <end position="29"/>
    </location>
</feature>
<organism evidence="8 9">
    <name type="scientific">Candidatus Gottesmanbacteria bacterium RBG_16_43_7</name>
    <dbReference type="NCBI Taxonomy" id="1798373"/>
    <lineage>
        <taxon>Bacteria</taxon>
        <taxon>Candidatus Gottesmaniibacteriota</taxon>
    </lineage>
</organism>
<evidence type="ECO:0000256" key="6">
    <source>
        <dbReference type="SAM" id="Phobius"/>
    </source>
</evidence>
<dbReference type="Proteomes" id="UP000176854">
    <property type="component" value="Unassembled WGS sequence"/>
</dbReference>
<evidence type="ECO:0000259" key="7">
    <source>
        <dbReference type="Pfam" id="PF00892"/>
    </source>
</evidence>
<feature type="transmembrane region" description="Helical" evidence="6">
    <location>
        <begin position="70"/>
        <end position="88"/>
    </location>
</feature>
<dbReference type="InterPro" id="IPR000620">
    <property type="entry name" value="EamA_dom"/>
</dbReference>
<proteinExistence type="inferred from homology"/>
<evidence type="ECO:0000256" key="5">
    <source>
        <dbReference type="ARBA" id="ARBA00023136"/>
    </source>
</evidence>
<comment type="subcellular location">
    <subcellularLocation>
        <location evidence="1">Membrane</location>
        <topology evidence="1">Multi-pass membrane protein</topology>
    </subcellularLocation>
</comment>
<evidence type="ECO:0000313" key="8">
    <source>
        <dbReference type="EMBL" id="OGG10034.1"/>
    </source>
</evidence>
<feature type="transmembrane region" description="Helical" evidence="6">
    <location>
        <begin position="119"/>
        <end position="137"/>
    </location>
</feature>
<dbReference type="InterPro" id="IPR050638">
    <property type="entry name" value="AA-Vitamin_Transporters"/>
</dbReference>
<keyword evidence="5 6" id="KW-0472">Membrane</keyword>
<dbReference type="Gene3D" id="1.10.3730.20">
    <property type="match status" value="1"/>
</dbReference>
<feature type="transmembrane region" description="Helical" evidence="6">
    <location>
        <begin position="216"/>
        <end position="233"/>
    </location>
</feature>
<evidence type="ECO:0000256" key="4">
    <source>
        <dbReference type="ARBA" id="ARBA00022989"/>
    </source>
</evidence>
<comment type="caution">
    <text evidence="8">The sequence shown here is derived from an EMBL/GenBank/DDBJ whole genome shotgun (WGS) entry which is preliminary data.</text>
</comment>
<evidence type="ECO:0000256" key="3">
    <source>
        <dbReference type="ARBA" id="ARBA00022692"/>
    </source>
</evidence>
<dbReference type="AlphaFoldDB" id="A0A1F5ZCM5"/>
<protein>
    <recommendedName>
        <fullName evidence="7">EamA domain-containing protein</fullName>
    </recommendedName>
</protein>
<dbReference type="InterPro" id="IPR037185">
    <property type="entry name" value="EmrE-like"/>
</dbReference>
<sequence>MREADSDPVVSSVVFTLLITFLTGGLALINGFNLLPLSLVFPSLISGLLYAWGTWCFFKAIKTIEASLMTILTGFGAIVTIITAFIFIGERLNLNQLAGVVMVLVAIILVNFEKKSVNLKQGVVLSLVGTSLFGLAVTNDANILKSYDAISYAPVIFFFTACILCIINFRKIPLIAIHIRNKLNPNLVIYSFLYSIQAVTYYLALDSGAMASQMNAIFKSEIILTVILASVILGERSKMGLKIIASLMVTAGVLMVK</sequence>
<evidence type="ECO:0000256" key="1">
    <source>
        <dbReference type="ARBA" id="ARBA00004141"/>
    </source>
</evidence>
<keyword evidence="3 6" id="KW-0812">Transmembrane</keyword>
<accession>A0A1F5ZCM5</accession>
<evidence type="ECO:0000256" key="2">
    <source>
        <dbReference type="ARBA" id="ARBA00007362"/>
    </source>
</evidence>
<dbReference type="SUPFAM" id="SSF103481">
    <property type="entry name" value="Multidrug resistance efflux transporter EmrE"/>
    <property type="match status" value="1"/>
</dbReference>
<feature type="transmembrane region" description="Helical" evidence="6">
    <location>
        <begin position="187"/>
        <end position="204"/>
    </location>
</feature>
<dbReference type="PANTHER" id="PTHR32322:SF2">
    <property type="entry name" value="EAMA DOMAIN-CONTAINING PROTEIN"/>
    <property type="match status" value="1"/>
</dbReference>